<keyword evidence="3" id="KW-1185">Reference proteome</keyword>
<evidence type="ECO:0000259" key="1">
    <source>
        <dbReference type="Pfam" id="PF13532"/>
    </source>
</evidence>
<dbReference type="AlphaFoldDB" id="A0A448YHR8"/>
<accession>A0A448YHR8</accession>
<dbReference type="STRING" id="13370.A0A448YHR8"/>
<sequence length="374" mass="42987">MDEDKSEYIKAQSSLLHQSSLSHFTPDVPSKRMKARGKVVTLYTKEEIESFFPNLVYVRNFLPEDLAARMLDILLSKRAQFTHNEFYIAGQKCKSTHSTAIFKLEADDGDHFGDVGKKRERPFFPEMKLCQYEIQDKVNELLAERKPLATYQIRKNWCANLCVGNLFENGKQNLDWHSDKLTAIGPLAIVASITFGATRIFRVKKTYSTDGSKINDSTIFNLPLQHNTLLVMLSGTQEEYKHCVPSIEGSLVERHPVAGDIRINLTYRMIHPALRKGVPKCPICGEGMILKRMFKHVKTRGYYFWLCQSQYKGYKCKGFYFAKFDRMNEEPLKLYTTDISEATRWVGSDDSQTLAWMNCHMQSAEDVKEEAVAD</sequence>
<reference evidence="2 3" key="1">
    <citation type="submission" date="2018-12" db="EMBL/GenBank/DDBJ databases">
        <authorList>
            <person name="Tiukova I."/>
            <person name="Dainat J."/>
        </authorList>
    </citation>
    <scope>NUCLEOTIDE SEQUENCE [LARGE SCALE GENOMIC DNA]</scope>
</reference>
<dbReference type="PANTHER" id="PTHR31212:SF4">
    <property type="entry name" value="ALPHA-KETOGLUTARATE-DEPENDENT DIOXYGENASE ALKB HOMOLOG 3"/>
    <property type="match status" value="1"/>
</dbReference>
<dbReference type="SUPFAM" id="SSF51197">
    <property type="entry name" value="Clavaminate synthase-like"/>
    <property type="match status" value="1"/>
</dbReference>
<organism evidence="2 3">
    <name type="scientific">Brettanomyces naardenensis</name>
    <name type="common">Yeast</name>
    <dbReference type="NCBI Taxonomy" id="13370"/>
    <lineage>
        <taxon>Eukaryota</taxon>
        <taxon>Fungi</taxon>
        <taxon>Dikarya</taxon>
        <taxon>Ascomycota</taxon>
        <taxon>Saccharomycotina</taxon>
        <taxon>Pichiomycetes</taxon>
        <taxon>Pichiales</taxon>
        <taxon>Pichiaceae</taxon>
        <taxon>Brettanomyces</taxon>
    </lineage>
</organism>
<evidence type="ECO:0000313" key="2">
    <source>
        <dbReference type="EMBL" id="VEU20373.1"/>
    </source>
</evidence>
<dbReference type="Pfam" id="PF13532">
    <property type="entry name" value="2OG-FeII_Oxy_2"/>
    <property type="match status" value="1"/>
</dbReference>
<dbReference type="InterPro" id="IPR027450">
    <property type="entry name" value="AlkB-like"/>
</dbReference>
<dbReference type="OrthoDB" id="545910at2759"/>
<evidence type="ECO:0000313" key="3">
    <source>
        <dbReference type="Proteomes" id="UP000290900"/>
    </source>
</evidence>
<dbReference type="InterPro" id="IPR037151">
    <property type="entry name" value="AlkB-like_sf"/>
</dbReference>
<dbReference type="InParanoid" id="A0A448YHR8"/>
<dbReference type="Gene3D" id="2.60.120.590">
    <property type="entry name" value="Alpha-ketoglutarate-dependent dioxygenase AlkB-like"/>
    <property type="match status" value="1"/>
</dbReference>
<name>A0A448YHR8_BRENA</name>
<dbReference type="EMBL" id="CAACVR010000003">
    <property type="protein sequence ID" value="VEU20373.1"/>
    <property type="molecule type" value="Genomic_DNA"/>
</dbReference>
<feature type="domain" description="Alpha-ketoglutarate-dependent dioxygenase AlkB-like" evidence="1">
    <location>
        <begin position="55"/>
        <end position="268"/>
    </location>
</feature>
<protein>
    <submittedName>
        <fullName evidence="2">DEKNAAC101142</fullName>
    </submittedName>
</protein>
<gene>
    <name evidence="2" type="ORF">BRENAR_LOCUS1108</name>
</gene>
<dbReference type="InterPro" id="IPR032854">
    <property type="entry name" value="ALKBH3"/>
</dbReference>
<dbReference type="GO" id="GO:0051213">
    <property type="term" value="F:dioxygenase activity"/>
    <property type="evidence" value="ECO:0007669"/>
    <property type="project" value="InterPro"/>
</dbReference>
<proteinExistence type="predicted"/>
<dbReference type="PANTHER" id="PTHR31212">
    <property type="entry name" value="ALPHA-KETOGLUTARATE-DEPENDENT DIOXYGENASE ALKB HOMOLOG 3"/>
    <property type="match status" value="1"/>
</dbReference>
<dbReference type="Proteomes" id="UP000290900">
    <property type="component" value="Unassembled WGS sequence"/>
</dbReference>
<dbReference type="GO" id="GO:0006307">
    <property type="term" value="P:DNA alkylation repair"/>
    <property type="evidence" value="ECO:0007669"/>
    <property type="project" value="InterPro"/>
</dbReference>